<keyword evidence="3 8" id="KW-0418">Kinase</keyword>
<dbReference type="InterPro" id="IPR008271">
    <property type="entry name" value="Ser/Thr_kinase_AS"/>
</dbReference>
<feature type="domain" description="Protein kinase" evidence="7">
    <location>
        <begin position="45"/>
        <end position="309"/>
    </location>
</feature>
<dbReference type="SUPFAM" id="SSF56112">
    <property type="entry name" value="Protein kinase-like (PK-like)"/>
    <property type="match status" value="1"/>
</dbReference>
<dbReference type="GO" id="GO:0016301">
    <property type="term" value="F:kinase activity"/>
    <property type="evidence" value="ECO:0007669"/>
    <property type="project" value="UniProtKB-KW"/>
</dbReference>
<evidence type="ECO:0000259" key="7">
    <source>
        <dbReference type="PROSITE" id="PS50011"/>
    </source>
</evidence>
<evidence type="ECO:0000256" key="2">
    <source>
        <dbReference type="ARBA" id="ARBA00022741"/>
    </source>
</evidence>
<feature type="binding site" evidence="5">
    <location>
        <position position="74"/>
    </location>
    <ligand>
        <name>ATP</name>
        <dbReference type="ChEBI" id="CHEBI:30616"/>
    </ligand>
</feature>
<dbReference type="CDD" id="cd14014">
    <property type="entry name" value="STKc_PknB_like"/>
    <property type="match status" value="1"/>
</dbReference>
<dbReference type="EMBL" id="JAQNDM010000002">
    <property type="protein sequence ID" value="MDC0711147.1"/>
    <property type="molecule type" value="Genomic_DNA"/>
</dbReference>
<dbReference type="PROSITE" id="PS50011">
    <property type="entry name" value="PROTEIN_KINASE_DOM"/>
    <property type="match status" value="1"/>
</dbReference>
<keyword evidence="2 5" id="KW-0547">Nucleotide-binding</keyword>
<protein>
    <submittedName>
        <fullName evidence="8">Protein kinase</fullName>
    </submittedName>
</protein>
<evidence type="ECO:0000256" key="1">
    <source>
        <dbReference type="ARBA" id="ARBA00022679"/>
    </source>
</evidence>
<dbReference type="Gene3D" id="1.10.510.10">
    <property type="entry name" value="Transferase(Phosphotransferase) domain 1"/>
    <property type="match status" value="1"/>
</dbReference>
<feature type="compositionally biased region" description="Basic residues" evidence="6">
    <location>
        <begin position="445"/>
        <end position="456"/>
    </location>
</feature>
<evidence type="ECO:0000313" key="9">
    <source>
        <dbReference type="Proteomes" id="UP001221838"/>
    </source>
</evidence>
<dbReference type="InterPro" id="IPR017441">
    <property type="entry name" value="Protein_kinase_ATP_BS"/>
</dbReference>
<dbReference type="Gene3D" id="3.30.200.20">
    <property type="entry name" value="Phosphorylase Kinase, domain 1"/>
    <property type="match status" value="1"/>
</dbReference>
<evidence type="ECO:0000256" key="5">
    <source>
        <dbReference type="PROSITE-ProRule" id="PRU10141"/>
    </source>
</evidence>
<reference evidence="8 9" key="1">
    <citation type="submission" date="2022-11" db="EMBL/GenBank/DDBJ databases">
        <title>Minimal conservation of predation-associated metabolite biosynthetic gene clusters underscores biosynthetic potential of Myxococcota including descriptions for ten novel species: Archangium lansinium sp. nov., Myxococcus landrumus sp. nov., Nannocystis bai.</title>
        <authorList>
            <person name="Ahearne A."/>
            <person name="Stevens C."/>
            <person name="Dowd S."/>
        </authorList>
    </citation>
    <scope>NUCLEOTIDE SEQUENCE [LARGE SCALE GENOMIC DNA]</scope>
    <source>
        <strain evidence="8 9">NCWAL01</strain>
    </source>
</reference>
<dbReference type="SMART" id="SM00220">
    <property type="entry name" value="S_TKc"/>
    <property type="match status" value="1"/>
</dbReference>
<evidence type="ECO:0000256" key="3">
    <source>
        <dbReference type="ARBA" id="ARBA00022777"/>
    </source>
</evidence>
<dbReference type="PROSITE" id="PS00107">
    <property type="entry name" value="PROTEIN_KINASE_ATP"/>
    <property type="match status" value="1"/>
</dbReference>
<keyword evidence="9" id="KW-1185">Reference proteome</keyword>
<name>A0ABT5DBV2_9BACT</name>
<comment type="caution">
    <text evidence="8">The sequence shown here is derived from an EMBL/GenBank/DDBJ whole genome shotgun (WGS) entry which is preliminary data.</text>
</comment>
<accession>A0ABT5DBV2</accession>
<dbReference type="PROSITE" id="PS00108">
    <property type="entry name" value="PROTEIN_KINASE_ST"/>
    <property type="match status" value="1"/>
</dbReference>
<evidence type="ECO:0000256" key="4">
    <source>
        <dbReference type="ARBA" id="ARBA00022840"/>
    </source>
</evidence>
<dbReference type="Pfam" id="PF00069">
    <property type="entry name" value="Pkinase"/>
    <property type="match status" value="1"/>
</dbReference>
<keyword evidence="1" id="KW-0808">Transferase</keyword>
<dbReference type="InterPro" id="IPR011009">
    <property type="entry name" value="Kinase-like_dom_sf"/>
</dbReference>
<feature type="region of interest" description="Disordered" evidence="6">
    <location>
        <begin position="404"/>
        <end position="486"/>
    </location>
</feature>
<dbReference type="Proteomes" id="UP001221838">
    <property type="component" value="Unassembled WGS sequence"/>
</dbReference>
<evidence type="ECO:0000313" key="8">
    <source>
        <dbReference type="EMBL" id="MDC0711147.1"/>
    </source>
</evidence>
<organism evidence="8 9">
    <name type="scientific">Stigmatella ashevillensis</name>
    <dbReference type="NCBI Taxonomy" id="2995309"/>
    <lineage>
        <taxon>Bacteria</taxon>
        <taxon>Pseudomonadati</taxon>
        <taxon>Myxococcota</taxon>
        <taxon>Myxococcia</taxon>
        <taxon>Myxococcales</taxon>
        <taxon>Cystobacterineae</taxon>
        <taxon>Archangiaceae</taxon>
        <taxon>Stigmatella</taxon>
    </lineage>
</organism>
<gene>
    <name evidence="8" type="ORF">POL68_21945</name>
</gene>
<dbReference type="PANTHER" id="PTHR43289">
    <property type="entry name" value="MITOGEN-ACTIVATED PROTEIN KINASE KINASE KINASE 20-RELATED"/>
    <property type="match status" value="1"/>
</dbReference>
<dbReference type="RefSeq" id="WP_272141108.1">
    <property type="nucleotide sequence ID" value="NZ_JAQNDM010000002.1"/>
</dbReference>
<keyword evidence="4 5" id="KW-0067">ATP-binding</keyword>
<dbReference type="PANTHER" id="PTHR43289:SF34">
    <property type="entry name" value="SERINE_THREONINE-PROTEIN KINASE YBDM-RELATED"/>
    <property type="match status" value="1"/>
</dbReference>
<proteinExistence type="predicted"/>
<feature type="compositionally biased region" description="Acidic residues" evidence="6">
    <location>
        <begin position="423"/>
        <end position="437"/>
    </location>
</feature>
<sequence>MRCPSCRKQLPKGTVFCPWDGSPLESMRAPLSQVDSLLDAQVSDYIIQERIGAGGMGIVYRALQPLIGKQVAIKVLKAEFAGAQELVQRLLVEARVVNAIQHRGIIDIFGFGQLPDGRPYVVMELLQGLSLDQFIKRRGRVAADETVAILDEVLSALGAAHRAGVIHRDLKPGNIFLVEGSEGARAVKILDFGIAKVAVSEMASPMTMQGMLLGTPEYMAPEQIRGNKVEATTDLYAVGVIAFQMLTGARPFSGEQMSVLFAQVEEAPVSPSSLVSGIPLELERIVLRLLAKNPAERFQTAEAVRQELNGALGGHGRRTASLRELRESAKAAQPVSSPSTGAVTVKLGGTADARSSKPGRARWFIGAGLTALGLIAAGGAFQVLRKAAPGQNRAAAAAPNLPAALQKASEEEQAGVQAAPGATEEEWEEVELEEVLDSESPSQQPKRRSKHLRRKRSTSEPTEPPPSLTAFVAPSPPSGVNAPSVSVSPKAMEAGTAPAVVPSPPVLPSAAIIQAPSPSPRAGLAACRVGGFDRRTQQAEILLARINCLEARVQVDDGGNRNSYALLSEISRLRHAAKTVRTASERMEVTQSVDALKARYDREHGPLVLSVLTEAPTPQAAALPAPATSPSEAPAAVVAEAPAASANPRSRIDRQVLLQRIARNEAWLREAKGQVVAGQAQGPLMELKQQAASAATASERMAVSIQLDEWERKFLSKR</sequence>
<dbReference type="InterPro" id="IPR000719">
    <property type="entry name" value="Prot_kinase_dom"/>
</dbReference>
<evidence type="ECO:0000256" key="6">
    <source>
        <dbReference type="SAM" id="MobiDB-lite"/>
    </source>
</evidence>